<reference evidence="3 4" key="1">
    <citation type="submission" date="2009-07" db="EMBL/GenBank/DDBJ databases">
        <authorList>
            <person name="Madupu R."/>
            <person name="Sebastian Y."/>
            <person name="Durkin A.S."/>
            <person name="Torralba M."/>
            <person name="Methe B."/>
            <person name="Sutton G.G."/>
            <person name="Strausberg R.L."/>
            <person name="Nelson K.E."/>
        </authorList>
    </citation>
    <scope>NUCLEOTIDE SEQUENCE [LARGE SCALE GENOMIC DNA]</scope>
    <source>
        <strain evidence="3 4">RM3268</strain>
    </source>
</reference>
<dbReference type="GO" id="GO:0005975">
    <property type="term" value="P:carbohydrate metabolic process"/>
    <property type="evidence" value="ECO:0007669"/>
    <property type="project" value="InterPro"/>
</dbReference>
<keyword evidence="4" id="KW-1185">Reference proteome</keyword>
<dbReference type="RefSeq" id="WP_005871977.1">
    <property type="nucleotide sequence ID" value="NZ_ACYG01000027.1"/>
</dbReference>
<dbReference type="InterPro" id="IPR006837">
    <property type="entry name" value="Divergent_DAC"/>
</dbReference>
<accession>C8PJD0</accession>
<feature type="compositionally biased region" description="Polar residues" evidence="1">
    <location>
        <begin position="103"/>
        <end position="120"/>
    </location>
</feature>
<protein>
    <submittedName>
        <fullName evidence="3">Divergent polysaccharide deacetylase</fullName>
    </submittedName>
</protein>
<dbReference type="eggNOG" id="COG2861">
    <property type="taxonomic scope" value="Bacteria"/>
</dbReference>
<dbReference type="SUPFAM" id="SSF88713">
    <property type="entry name" value="Glycoside hydrolase/deacetylase"/>
    <property type="match status" value="1"/>
</dbReference>
<evidence type="ECO:0000256" key="2">
    <source>
        <dbReference type="SAM" id="Phobius"/>
    </source>
</evidence>
<organism evidence="3 4">
    <name type="scientific">Campylobacter gracilis RM3268</name>
    <dbReference type="NCBI Taxonomy" id="553220"/>
    <lineage>
        <taxon>Bacteria</taxon>
        <taxon>Pseudomonadati</taxon>
        <taxon>Campylobacterota</taxon>
        <taxon>Epsilonproteobacteria</taxon>
        <taxon>Campylobacterales</taxon>
        <taxon>Campylobacteraceae</taxon>
        <taxon>Campylobacter</taxon>
    </lineage>
</organism>
<dbReference type="OrthoDB" id="9784811at2"/>
<dbReference type="AlphaFoldDB" id="C8PJD0"/>
<feature type="compositionally biased region" description="Low complexity" evidence="1">
    <location>
        <begin position="121"/>
        <end position="139"/>
    </location>
</feature>
<feature type="transmembrane region" description="Helical" evidence="2">
    <location>
        <begin position="15"/>
        <end position="38"/>
    </location>
</feature>
<dbReference type="PANTHER" id="PTHR30105:SF2">
    <property type="entry name" value="DIVERGENT POLYSACCHARIDE DEACETYLASE SUPERFAMILY"/>
    <property type="match status" value="1"/>
</dbReference>
<evidence type="ECO:0000256" key="1">
    <source>
        <dbReference type="SAM" id="MobiDB-lite"/>
    </source>
</evidence>
<feature type="region of interest" description="Disordered" evidence="1">
    <location>
        <begin position="154"/>
        <end position="181"/>
    </location>
</feature>
<keyword evidence="2" id="KW-1133">Transmembrane helix</keyword>
<dbReference type="PANTHER" id="PTHR30105">
    <property type="entry name" value="UNCHARACTERIZED YIBQ-RELATED"/>
    <property type="match status" value="1"/>
</dbReference>
<dbReference type="EMBL" id="ACYG01000027">
    <property type="protein sequence ID" value="EEV17035.1"/>
    <property type="molecule type" value="Genomic_DNA"/>
</dbReference>
<evidence type="ECO:0000313" key="3">
    <source>
        <dbReference type="EMBL" id="EEV17035.1"/>
    </source>
</evidence>
<feature type="region of interest" description="Disordered" evidence="1">
    <location>
        <begin position="49"/>
        <end position="73"/>
    </location>
</feature>
<dbReference type="STRING" id="824.CGRAC_0856"/>
<dbReference type="CDD" id="cd10936">
    <property type="entry name" value="CE4_DAC2"/>
    <property type="match status" value="1"/>
</dbReference>
<name>C8PJD0_9BACT</name>
<comment type="caution">
    <text evidence="3">The sequence shown here is derived from an EMBL/GenBank/DDBJ whole genome shotgun (WGS) entry which is preliminary data.</text>
</comment>
<evidence type="ECO:0000313" key="4">
    <source>
        <dbReference type="Proteomes" id="UP000005709"/>
    </source>
</evidence>
<sequence length="401" mass="43290">MANANPRGHRKKRPINYIAIAFVVILCFLSGAVTYAVLDLVFSGNKAALQQSSRKQASKSTSDPRGKKPRLSAAEKEALIQKELDKIAEQNVTAPKMSIEPARQNSAGQNLVRQNSSNGDSQNSANSMASANSAAVNSAGDGSDVNFTAANSASENSINSTAQSPASGSADDLSKSPRKALPAGSRAKLAIIIDDVGTDEQAQKIAALPVRVTPSIFPPEYQRKDTRSLARGFEHYAIHLPMEASSAKNNSATLRASDNYEKLRGVIAKLRADFPNAKFINNHTGSKFTADERAMQNLLRAMNEHGFLFIDSRTSPATKAKAAMNGFGMRYVHRDVFLDNQNSVAAVRKKLREAVALAKKQGYAIAIGHPKSSTLRALANSSDILGEVDLVYLDEIYEYYE</sequence>
<keyword evidence="2" id="KW-0472">Membrane</keyword>
<feature type="region of interest" description="Disordered" evidence="1">
    <location>
        <begin position="94"/>
        <end position="139"/>
    </location>
</feature>
<dbReference type="InterPro" id="IPR011330">
    <property type="entry name" value="Glyco_hydro/deAcase_b/a-brl"/>
</dbReference>
<proteinExistence type="predicted"/>
<keyword evidence="2" id="KW-0812">Transmembrane</keyword>
<gene>
    <name evidence="3" type="ORF">CAMGR0001_1329</name>
</gene>
<dbReference type="Proteomes" id="UP000005709">
    <property type="component" value="Unassembled WGS sequence"/>
</dbReference>
<feature type="compositionally biased region" description="Polar residues" evidence="1">
    <location>
        <begin position="49"/>
        <end position="63"/>
    </location>
</feature>
<dbReference type="Pfam" id="PF04748">
    <property type="entry name" value="Polysacc_deac_2"/>
    <property type="match status" value="1"/>
</dbReference>
<dbReference type="Gene3D" id="3.20.20.370">
    <property type="entry name" value="Glycoside hydrolase/deacetylase"/>
    <property type="match status" value="1"/>
</dbReference>